<comment type="cofactor">
    <cofactor evidence="6">
        <name>Zn(2+)</name>
        <dbReference type="ChEBI" id="CHEBI:29105"/>
    </cofactor>
    <text evidence="6">Binds 1 zinc ion per subunit. The zinc ion is important for the structural integrity of the protein.</text>
</comment>
<dbReference type="Proteomes" id="UP000315750">
    <property type="component" value="Chromosome"/>
</dbReference>
<dbReference type="FunFam" id="2.170.150.20:FF:000001">
    <property type="entry name" value="Peptide methionine sulfoxide reductase MsrB"/>
    <property type="match status" value="1"/>
</dbReference>
<dbReference type="InterPro" id="IPR028427">
    <property type="entry name" value="Met_Sox_Rdtase_MsrB"/>
</dbReference>
<evidence type="ECO:0000313" key="8">
    <source>
        <dbReference type="EMBL" id="QDU55577.1"/>
    </source>
</evidence>
<dbReference type="GO" id="GO:0005737">
    <property type="term" value="C:cytoplasm"/>
    <property type="evidence" value="ECO:0007669"/>
    <property type="project" value="TreeGrafter"/>
</dbReference>
<dbReference type="GO" id="GO:0030091">
    <property type="term" value="P:protein repair"/>
    <property type="evidence" value="ECO:0007669"/>
    <property type="project" value="InterPro"/>
</dbReference>
<dbReference type="Gene3D" id="2.170.150.20">
    <property type="entry name" value="Peptide methionine sulfoxide reductase"/>
    <property type="match status" value="1"/>
</dbReference>
<name>A0A518ALH3_9BACT</name>
<keyword evidence="2 6" id="KW-0479">Metal-binding</keyword>
<evidence type="ECO:0000256" key="6">
    <source>
        <dbReference type="HAMAP-Rule" id="MF_01400"/>
    </source>
</evidence>
<dbReference type="InterPro" id="IPR011057">
    <property type="entry name" value="Mss4-like_sf"/>
</dbReference>
<dbReference type="HAMAP" id="MF_01400">
    <property type="entry name" value="MsrB"/>
    <property type="match status" value="1"/>
</dbReference>
<gene>
    <name evidence="8" type="primary">msrB_1</name>
    <name evidence="6" type="synonym">msrB</name>
    <name evidence="8" type="ORF">Pan181_17690</name>
</gene>
<dbReference type="PANTHER" id="PTHR10173">
    <property type="entry name" value="METHIONINE SULFOXIDE REDUCTASE"/>
    <property type="match status" value="1"/>
</dbReference>
<dbReference type="Pfam" id="PF01641">
    <property type="entry name" value="SelR"/>
    <property type="match status" value="1"/>
</dbReference>
<dbReference type="GO" id="GO:0006979">
    <property type="term" value="P:response to oxidative stress"/>
    <property type="evidence" value="ECO:0007669"/>
    <property type="project" value="InterPro"/>
</dbReference>
<feature type="binding site" evidence="6">
    <location>
        <position position="77"/>
    </location>
    <ligand>
        <name>Zn(2+)</name>
        <dbReference type="ChEBI" id="CHEBI:29105"/>
    </ligand>
</feature>
<comment type="similarity">
    <text evidence="1 6">Belongs to the MsrB Met sulfoxide reductase family.</text>
</comment>
<evidence type="ECO:0000313" key="9">
    <source>
        <dbReference type="Proteomes" id="UP000315750"/>
    </source>
</evidence>
<keyword evidence="9" id="KW-1185">Reference proteome</keyword>
<dbReference type="InterPro" id="IPR002579">
    <property type="entry name" value="Met_Sox_Rdtase_MsrB_dom"/>
</dbReference>
<dbReference type="PANTHER" id="PTHR10173:SF52">
    <property type="entry name" value="METHIONINE-R-SULFOXIDE REDUCTASE B1"/>
    <property type="match status" value="1"/>
</dbReference>
<dbReference type="NCBIfam" id="TIGR00357">
    <property type="entry name" value="peptide-methionine (R)-S-oxide reductase MsrB"/>
    <property type="match status" value="1"/>
</dbReference>
<reference evidence="8 9" key="1">
    <citation type="submission" date="2019-02" db="EMBL/GenBank/DDBJ databases">
        <title>Deep-cultivation of Planctomycetes and their phenomic and genomic characterization uncovers novel biology.</title>
        <authorList>
            <person name="Wiegand S."/>
            <person name="Jogler M."/>
            <person name="Boedeker C."/>
            <person name="Pinto D."/>
            <person name="Vollmers J."/>
            <person name="Rivas-Marin E."/>
            <person name="Kohn T."/>
            <person name="Peeters S.H."/>
            <person name="Heuer A."/>
            <person name="Rast P."/>
            <person name="Oberbeckmann S."/>
            <person name="Bunk B."/>
            <person name="Jeske O."/>
            <person name="Meyerdierks A."/>
            <person name="Storesund J.E."/>
            <person name="Kallscheuer N."/>
            <person name="Luecker S."/>
            <person name="Lage O.M."/>
            <person name="Pohl T."/>
            <person name="Merkel B.J."/>
            <person name="Hornburger P."/>
            <person name="Mueller R.-W."/>
            <person name="Bruemmer F."/>
            <person name="Labrenz M."/>
            <person name="Spormann A.M."/>
            <person name="Op den Camp H."/>
            <person name="Overmann J."/>
            <person name="Amann R."/>
            <person name="Jetten M.S.M."/>
            <person name="Mascher T."/>
            <person name="Medema M.H."/>
            <person name="Devos D.P."/>
            <person name="Kaster A.-K."/>
            <person name="Ovreas L."/>
            <person name="Rohde M."/>
            <person name="Galperin M.Y."/>
            <person name="Jogler C."/>
        </authorList>
    </citation>
    <scope>NUCLEOTIDE SEQUENCE [LARGE SCALE GENOMIC DNA]</scope>
    <source>
        <strain evidence="8 9">Pan181</strain>
    </source>
</reference>
<feature type="binding site" evidence="6">
    <location>
        <position position="80"/>
    </location>
    <ligand>
        <name>Zn(2+)</name>
        <dbReference type="ChEBI" id="CHEBI:29105"/>
    </ligand>
</feature>
<dbReference type="GO" id="GO:0008270">
    <property type="term" value="F:zinc ion binding"/>
    <property type="evidence" value="ECO:0007669"/>
    <property type="project" value="UniProtKB-UniRule"/>
</dbReference>
<evidence type="ECO:0000259" key="7">
    <source>
        <dbReference type="PROSITE" id="PS51790"/>
    </source>
</evidence>
<feature type="active site" description="Nucleophile" evidence="6">
    <location>
        <position position="149"/>
    </location>
</feature>
<dbReference type="EC" id="1.8.4.12" evidence="6"/>
<protein>
    <recommendedName>
        <fullName evidence="6">Peptide methionine sulfoxide reductase MsrB</fullName>
        <ecNumber evidence="6">1.8.4.12</ecNumber>
    </recommendedName>
    <alternativeName>
        <fullName evidence="6">Peptide-methionine (R)-S-oxide reductase</fullName>
    </alternativeName>
</protein>
<feature type="binding site" evidence="6">
    <location>
        <position position="129"/>
    </location>
    <ligand>
        <name>Zn(2+)</name>
        <dbReference type="ChEBI" id="CHEBI:29105"/>
    </ligand>
</feature>
<sequence>MVVIAYSTINRLLWAWARGIGLFYRERIVADENKQITDEQWREKLTPEQYHVTREKGTEPAFSGELTDNERQGSYKCVCCGAELFTSDQKYHSGCGWPSFFAEAGEGNIDKQVDTSHGMVREEILCSHCGAHLGHLFPDGPPQTGMRYCVNSLSLKFDEKKKDSDE</sequence>
<dbReference type="PROSITE" id="PS51790">
    <property type="entry name" value="MSRB"/>
    <property type="match status" value="1"/>
</dbReference>
<evidence type="ECO:0000256" key="1">
    <source>
        <dbReference type="ARBA" id="ARBA00007174"/>
    </source>
</evidence>
<evidence type="ECO:0000256" key="5">
    <source>
        <dbReference type="ARBA" id="ARBA00048488"/>
    </source>
</evidence>
<keyword evidence="4 6" id="KW-0560">Oxidoreductase</keyword>
<evidence type="ECO:0000256" key="3">
    <source>
        <dbReference type="ARBA" id="ARBA00022833"/>
    </source>
</evidence>
<dbReference type="GO" id="GO:0033743">
    <property type="term" value="F:peptide-methionine (R)-S-oxide reductase activity"/>
    <property type="evidence" value="ECO:0007669"/>
    <property type="project" value="UniProtKB-UniRule"/>
</dbReference>
<accession>A0A518ALH3</accession>
<dbReference type="SUPFAM" id="SSF51316">
    <property type="entry name" value="Mss4-like"/>
    <property type="match status" value="1"/>
</dbReference>
<comment type="catalytic activity">
    <reaction evidence="5 6">
        <text>L-methionyl-[protein] + [thioredoxin]-disulfide + H2O = L-methionyl-(R)-S-oxide-[protein] + [thioredoxin]-dithiol</text>
        <dbReference type="Rhea" id="RHEA:24164"/>
        <dbReference type="Rhea" id="RHEA-COMP:10698"/>
        <dbReference type="Rhea" id="RHEA-COMP:10700"/>
        <dbReference type="Rhea" id="RHEA-COMP:12313"/>
        <dbReference type="Rhea" id="RHEA-COMP:12314"/>
        <dbReference type="ChEBI" id="CHEBI:15377"/>
        <dbReference type="ChEBI" id="CHEBI:16044"/>
        <dbReference type="ChEBI" id="CHEBI:29950"/>
        <dbReference type="ChEBI" id="CHEBI:45764"/>
        <dbReference type="ChEBI" id="CHEBI:50058"/>
        <dbReference type="EC" id="1.8.4.12"/>
    </reaction>
</comment>
<feature type="binding site" evidence="6">
    <location>
        <position position="126"/>
    </location>
    <ligand>
        <name>Zn(2+)</name>
        <dbReference type="ChEBI" id="CHEBI:29105"/>
    </ligand>
</feature>
<evidence type="ECO:0000256" key="2">
    <source>
        <dbReference type="ARBA" id="ARBA00022723"/>
    </source>
</evidence>
<dbReference type="KEGG" id="amuc:Pan181_17690"/>
<feature type="domain" description="MsrB" evidence="7">
    <location>
        <begin position="38"/>
        <end position="160"/>
    </location>
</feature>
<proteinExistence type="inferred from homology"/>
<keyword evidence="3 6" id="KW-0862">Zinc</keyword>
<organism evidence="8 9">
    <name type="scientific">Aeoliella mucimassa</name>
    <dbReference type="NCBI Taxonomy" id="2527972"/>
    <lineage>
        <taxon>Bacteria</taxon>
        <taxon>Pseudomonadati</taxon>
        <taxon>Planctomycetota</taxon>
        <taxon>Planctomycetia</taxon>
        <taxon>Pirellulales</taxon>
        <taxon>Lacipirellulaceae</taxon>
        <taxon>Aeoliella</taxon>
    </lineage>
</organism>
<evidence type="ECO:0000256" key="4">
    <source>
        <dbReference type="ARBA" id="ARBA00023002"/>
    </source>
</evidence>
<dbReference type="AlphaFoldDB" id="A0A518ALH3"/>
<dbReference type="EMBL" id="CP036278">
    <property type="protein sequence ID" value="QDU55577.1"/>
    <property type="molecule type" value="Genomic_DNA"/>
</dbReference>